<dbReference type="SUPFAM" id="SSF82689">
    <property type="entry name" value="Mechanosensitive channel protein MscS (YggB), C-terminal domain"/>
    <property type="match status" value="1"/>
</dbReference>
<comment type="subcellular location">
    <subcellularLocation>
        <location evidence="1">Cell membrane</location>
        <topology evidence="1">Multi-pass membrane protein</topology>
    </subcellularLocation>
</comment>
<evidence type="ECO:0000313" key="11">
    <source>
        <dbReference type="Proteomes" id="UP000296352"/>
    </source>
</evidence>
<dbReference type="InterPro" id="IPR006685">
    <property type="entry name" value="MscS_channel_2nd"/>
</dbReference>
<dbReference type="Gene3D" id="2.30.30.60">
    <property type="match status" value="1"/>
</dbReference>
<dbReference type="InterPro" id="IPR023408">
    <property type="entry name" value="MscS_beta-dom_sf"/>
</dbReference>
<reference evidence="10 11" key="1">
    <citation type="submission" date="2019-04" db="EMBL/GenBank/DDBJ databases">
        <title>Corynebacterium endometrii sp. nov., isolated from the uterus of a cow with endometritis.</title>
        <authorList>
            <person name="Ballas P."/>
            <person name="Ruckert C."/>
            <person name="Wagener K."/>
            <person name="Drillich M."/>
            <person name="Kaempfer P."/>
            <person name="Busse H.-J."/>
            <person name="Ehling-Schulz M."/>
        </authorList>
    </citation>
    <scope>NUCLEOTIDE SEQUENCE [LARGE SCALE GENOMIC DNA]</scope>
    <source>
        <strain evidence="10 11">LMM-1653</strain>
    </source>
</reference>
<dbReference type="InterPro" id="IPR011014">
    <property type="entry name" value="MscS_channel_TM-2"/>
</dbReference>
<evidence type="ECO:0000256" key="3">
    <source>
        <dbReference type="ARBA" id="ARBA00022475"/>
    </source>
</evidence>
<dbReference type="InterPro" id="IPR011066">
    <property type="entry name" value="MscS_channel_C_sf"/>
</dbReference>
<dbReference type="FunFam" id="2.30.30.60:FF:000001">
    <property type="entry name" value="MscS Mechanosensitive ion channel"/>
    <property type="match status" value="1"/>
</dbReference>
<dbReference type="InterPro" id="IPR045276">
    <property type="entry name" value="YbiO_bact"/>
</dbReference>
<dbReference type="Pfam" id="PF21088">
    <property type="entry name" value="MS_channel_1st"/>
    <property type="match status" value="1"/>
</dbReference>
<dbReference type="Gene3D" id="3.30.70.100">
    <property type="match status" value="1"/>
</dbReference>
<dbReference type="PANTHER" id="PTHR30460">
    <property type="entry name" value="MODERATE CONDUCTANCE MECHANOSENSITIVE CHANNEL YBIO"/>
    <property type="match status" value="1"/>
</dbReference>
<dbReference type="InterPro" id="IPR010920">
    <property type="entry name" value="LSM_dom_sf"/>
</dbReference>
<protein>
    <submittedName>
        <fullName evidence="10">Putative MscS family protein YkuT</fullName>
    </submittedName>
</protein>
<evidence type="ECO:0000256" key="6">
    <source>
        <dbReference type="ARBA" id="ARBA00023136"/>
    </source>
</evidence>
<proteinExistence type="inferred from homology"/>
<dbReference type="AlphaFoldDB" id="A0A4P7QH09"/>
<feature type="transmembrane region" description="Helical" evidence="7">
    <location>
        <begin position="156"/>
        <end position="178"/>
    </location>
</feature>
<keyword evidence="3" id="KW-1003">Cell membrane</keyword>
<dbReference type="Pfam" id="PF00924">
    <property type="entry name" value="MS_channel_2nd"/>
    <property type="match status" value="1"/>
</dbReference>
<keyword evidence="6 7" id="KW-0472">Membrane</keyword>
<evidence type="ECO:0000313" key="10">
    <source>
        <dbReference type="EMBL" id="QCB29052.1"/>
    </source>
</evidence>
<evidence type="ECO:0000256" key="7">
    <source>
        <dbReference type="SAM" id="Phobius"/>
    </source>
</evidence>
<keyword evidence="4 7" id="KW-0812">Transmembrane</keyword>
<dbReference type="KEGG" id="cee:CENDO_08920"/>
<dbReference type="RefSeq" id="WP_136141700.1">
    <property type="nucleotide sequence ID" value="NZ_CP039247.1"/>
</dbReference>
<feature type="transmembrane region" description="Helical" evidence="7">
    <location>
        <begin position="46"/>
        <end position="66"/>
    </location>
</feature>
<evidence type="ECO:0000259" key="8">
    <source>
        <dbReference type="Pfam" id="PF00924"/>
    </source>
</evidence>
<gene>
    <name evidence="10" type="primary">ykuT</name>
    <name evidence="10" type="ORF">CENDO_08920</name>
</gene>
<name>A0A4P7QH09_9CORY</name>
<dbReference type="Gene3D" id="1.10.287.1260">
    <property type="match status" value="1"/>
</dbReference>
<dbReference type="InterPro" id="IPR049142">
    <property type="entry name" value="MS_channel_1st"/>
</dbReference>
<dbReference type="GO" id="GO:0005886">
    <property type="term" value="C:plasma membrane"/>
    <property type="evidence" value="ECO:0007669"/>
    <property type="project" value="UniProtKB-SubCell"/>
</dbReference>
<dbReference type="OrthoDB" id="4638917at2"/>
<dbReference type="EMBL" id="CP039247">
    <property type="protein sequence ID" value="QCB29052.1"/>
    <property type="molecule type" value="Genomic_DNA"/>
</dbReference>
<evidence type="ECO:0000256" key="4">
    <source>
        <dbReference type="ARBA" id="ARBA00022692"/>
    </source>
</evidence>
<accession>A0A4P7QH09</accession>
<organism evidence="10 11">
    <name type="scientific">Corynebacterium endometrii</name>
    <dbReference type="NCBI Taxonomy" id="2488819"/>
    <lineage>
        <taxon>Bacteria</taxon>
        <taxon>Bacillati</taxon>
        <taxon>Actinomycetota</taxon>
        <taxon>Actinomycetes</taxon>
        <taxon>Mycobacteriales</taxon>
        <taxon>Corynebacteriaceae</taxon>
        <taxon>Corynebacterium</taxon>
    </lineage>
</organism>
<feature type="transmembrane region" description="Helical" evidence="7">
    <location>
        <begin position="125"/>
        <end position="144"/>
    </location>
</feature>
<dbReference type="Proteomes" id="UP000296352">
    <property type="component" value="Chromosome"/>
</dbReference>
<comment type="similarity">
    <text evidence="2">Belongs to the MscS (TC 1.A.23) family.</text>
</comment>
<sequence length="350" mass="38463">MSTATKAPTVEDLSESASQATDEAVDAVSSWWDNPLTQEWLVRKPIMILIILVIAIVGHWFLYRLIRRIAGETIRKGGLNNKAIPRINLTWEGRGPRLSRRQRQREEQQLKAMDKAREERRVSRIETLASVAQSAAGIFVWVWASLAILSEIGVNVAPLIASAGVAGVALGFGAQSLVKDFLSGIFMLLEDQYGIGDTIDLGNGAFGTVEEISLRITTVRDIDGALWYVRNGEILQVANHSDEYSVARIQIPVAHANDQDEVLGVIKEGIARGAQDEEISGLLLEEPQVLGISDFAVDHVSYRVVVNTLPGRHWEVQRVLQSAALDALNEHDIATPYPKGKAALFNGEEE</sequence>
<evidence type="ECO:0000259" key="9">
    <source>
        <dbReference type="Pfam" id="PF21088"/>
    </source>
</evidence>
<dbReference type="GO" id="GO:0008381">
    <property type="term" value="F:mechanosensitive monoatomic ion channel activity"/>
    <property type="evidence" value="ECO:0007669"/>
    <property type="project" value="InterPro"/>
</dbReference>
<evidence type="ECO:0000256" key="2">
    <source>
        <dbReference type="ARBA" id="ARBA00008017"/>
    </source>
</evidence>
<keyword evidence="5 7" id="KW-1133">Transmembrane helix</keyword>
<dbReference type="PANTHER" id="PTHR30460:SF0">
    <property type="entry name" value="MODERATE CONDUCTANCE MECHANOSENSITIVE CHANNEL YBIO"/>
    <property type="match status" value="1"/>
</dbReference>
<feature type="domain" description="Mechanosensitive ion channel MscS" evidence="8">
    <location>
        <begin position="177"/>
        <end position="241"/>
    </location>
</feature>
<dbReference type="SUPFAM" id="SSF82861">
    <property type="entry name" value="Mechanosensitive channel protein MscS (YggB), transmembrane region"/>
    <property type="match status" value="1"/>
</dbReference>
<keyword evidence="11" id="KW-1185">Reference proteome</keyword>
<evidence type="ECO:0000256" key="5">
    <source>
        <dbReference type="ARBA" id="ARBA00022989"/>
    </source>
</evidence>
<dbReference type="SUPFAM" id="SSF50182">
    <property type="entry name" value="Sm-like ribonucleoproteins"/>
    <property type="match status" value="1"/>
</dbReference>
<feature type="domain" description="Mechanosensitive ion channel transmembrane helices 2/3" evidence="9">
    <location>
        <begin position="139"/>
        <end position="175"/>
    </location>
</feature>
<evidence type="ECO:0000256" key="1">
    <source>
        <dbReference type="ARBA" id="ARBA00004651"/>
    </source>
</evidence>